<dbReference type="Pfam" id="PF00535">
    <property type="entry name" value="Glycos_transf_2"/>
    <property type="match status" value="1"/>
</dbReference>
<dbReference type="InterPro" id="IPR001173">
    <property type="entry name" value="Glyco_trans_2-like"/>
</dbReference>
<evidence type="ECO:0000256" key="1">
    <source>
        <dbReference type="ARBA" id="ARBA00022679"/>
    </source>
</evidence>
<dbReference type="InterPro" id="IPR029044">
    <property type="entry name" value="Nucleotide-diphossugar_trans"/>
</dbReference>
<feature type="domain" description="Galactosyltransferase C-terminal" evidence="3">
    <location>
        <begin position="142"/>
        <end position="196"/>
    </location>
</feature>
<evidence type="ECO:0000313" key="5">
    <source>
        <dbReference type="Proteomes" id="UP000744769"/>
    </source>
</evidence>
<feature type="domain" description="Glycosyltransferase 2-like" evidence="2">
    <location>
        <begin position="4"/>
        <end position="106"/>
    </location>
</feature>
<evidence type="ECO:0000313" key="4">
    <source>
        <dbReference type="EMBL" id="NHN56575.1"/>
    </source>
</evidence>
<dbReference type="Gene3D" id="3.90.550.10">
    <property type="entry name" value="Spore Coat Polysaccharide Biosynthesis Protein SpsA, Chain A"/>
    <property type="match status" value="1"/>
</dbReference>
<keyword evidence="5" id="KW-1185">Reference proteome</keyword>
<dbReference type="RefSeq" id="WP_166197245.1">
    <property type="nucleotide sequence ID" value="NZ_JAAOIV010000009.1"/>
</dbReference>
<reference evidence="4" key="1">
    <citation type="submission" date="2020-03" db="EMBL/GenBank/DDBJ databases">
        <title>Draft sequencing of Calidifontibacter sp. DB0510.</title>
        <authorList>
            <person name="Kim D.-U."/>
        </authorList>
    </citation>
    <scope>NUCLEOTIDE SEQUENCE</scope>
    <source>
        <strain evidence="4">DB0510</strain>
    </source>
</reference>
<dbReference type="PANTHER" id="PTHR43685">
    <property type="entry name" value="GLYCOSYLTRANSFERASE"/>
    <property type="match status" value="1"/>
</dbReference>
<sequence>MKASVVVPTYRGAARLPRLIEALSRQDHDDWEAVIVIDGAVDDSAAIVQGYAGLPLRTVVFPDNRGRVAALNAGFERASGQVLIRCDDDLEPDPSYLSRHVRQHASASGPIGVVGLVRNQLAATAYARVYGNHADELHRAAAYRAGAQDRWRFWAGNCSISRSTWEQVGPYDVRYRAYGWEDIDYGYRLHQHGVPIVLDPSLEISHHAAATTTLSRARRAFLSGQARHLFDDIHGPGTSGPSDLRVTSAWTAVVSGLSRGLDYRRTEALSRRIDAAIEHLPTPVARKAVAAVVEAAAVAGYARGSGVTDDL</sequence>
<evidence type="ECO:0000259" key="3">
    <source>
        <dbReference type="Pfam" id="PF02709"/>
    </source>
</evidence>
<dbReference type="GO" id="GO:0016740">
    <property type="term" value="F:transferase activity"/>
    <property type="evidence" value="ECO:0007669"/>
    <property type="project" value="UniProtKB-KW"/>
</dbReference>
<dbReference type="InterPro" id="IPR050834">
    <property type="entry name" value="Glycosyltransf_2"/>
</dbReference>
<name>A0A967B3G2_9MICO</name>
<dbReference type="CDD" id="cd00761">
    <property type="entry name" value="Glyco_tranf_GTA_type"/>
    <property type="match status" value="1"/>
</dbReference>
<organism evidence="4 5">
    <name type="scientific">Metallococcus carri</name>
    <dbReference type="NCBI Taxonomy" id="1656884"/>
    <lineage>
        <taxon>Bacteria</taxon>
        <taxon>Bacillati</taxon>
        <taxon>Actinomycetota</taxon>
        <taxon>Actinomycetes</taxon>
        <taxon>Micrococcales</taxon>
        <taxon>Dermacoccaceae</taxon>
        <taxon>Metallococcus</taxon>
    </lineage>
</organism>
<proteinExistence type="predicted"/>
<dbReference type="PANTHER" id="PTHR43685:SF3">
    <property type="entry name" value="SLR2126 PROTEIN"/>
    <property type="match status" value="1"/>
</dbReference>
<keyword evidence="1" id="KW-0808">Transferase</keyword>
<dbReference type="SUPFAM" id="SSF53448">
    <property type="entry name" value="Nucleotide-diphospho-sugar transferases"/>
    <property type="match status" value="1"/>
</dbReference>
<comment type="caution">
    <text evidence="4">The sequence shown here is derived from an EMBL/GenBank/DDBJ whole genome shotgun (WGS) entry which is preliminary data.</text>
</comment>
<protein>
    <submittedName>
        <fullName evidence="4">Glycosyltransferase family 2 protein</fullName>
    </submittedName>
</protein>
<accession>A0A967B3G2</accession>
<dbReference type="Proteomes" id="UP000744769">
    <property type="component" value="Unassembled WGS sequence"/>
</dbReference>
<gene>
    <name evidence="4" type="ORF">G9U51_12375</name>
</gene>
<dbReference type="EMBL" id="JAAOIV010000009">
    <property type="protein sequence ID" value="NHN56575.1"/>
    <property type="molecule type" value="Genomic_DNA"/>
</dbReference>
<dbReference type="Pfam" id="PF02709">
    <property type="entry name" value="Glyco_transf_7C"/>
    <property type="match status" value="1"/>
</dbReference>
<dbReference type="AlphaFoldDB" id="A0A967B3G2"/>
<dbReference type="InterPro" id="IPR027791">
    <property type="entry name" value="Galactosyl_T_C"/>
</dbReference>
<evidence type="ECO:0000259" key="2">
    <source>
        <dbReference type="Pfam" id="PF00535"/>
    </source>
</evidence>